<name>A0A8K0TDU4_9PEZI</name>
<dbReference type="AlphaFoldDB" id="A0A8K0TDU4"/>
<evidence type="ECO:0000313" key="2">
    <source>
        <dbReference type="Proteomes" id="UP000813385"/>
    </source>
</evidence>
<dbReference type="OrthoDB" id="10633562at2759"/>
<accession>A0A8K0TDU4</accession>
<dbReference type="EMBL" id="JAGPXD010000004">
    <property type="protein sequence ID" value="KAH7357713.1"/>
    <property type="molecule type" value="Genomic_DNA"/>
</dbReference>
<reference evidence="1" key="1">
    <citation type="journal article" date="2021" name="Nat. Commun.">
        <title>Genetic determinants of endophytism in the Arabidopsis root mycobiome.</title>
        <authorList>
            <person name="Mesny F."/>
            <person name="Miyauchi S."/>
            <person name="Thiergart T."/>
            <person name="Pickel B."/>
            <person name="Atanasova L."/>
            <person name="Karlsson M."/>
            <person name="Huettel B."/>
            <person name="Barry K.W."/>
            <person name="Haridas S."/>
            <person name="Chen C."/>
            <person name="Bauer D."/>
            <person name="Andreopoulos W."/>
            <person name="Pangilinan J."/>
            <person name="LaButti K."/>
            <person name="Riley R."/>
            <person name="Lipzen A."/>
            <person name="Clum A."/>
            <person name="Drula E."/>
            <person name="Henrissat B."/>
            <person name="Kohler A."/>
            <person name="Grigoriev I.V."/>
            <person name="Martin F.M."/>
            <person name="Hacquard S."/>
        </authorList>
    </citation>
    <scope>NUCLEOTIDE SEQUENCE</scope>
    <source>
        <strain evidence="1">MPI-CAGE-AT-0016</strain>
    </source>
</reference>
<gene>
    <name evidence="1" type="ORF">B0T11DRAFT_354206</name>
</gene>
<sequence>MSNTPNSRVLGPWSDQFPDLLKFLDGGGTKLLNVVGPSFTGKSTSMPFLVSNVVRELEVDLIYAVSTDLERERVLATCADVWRDNGVIMEMLTYRTLDQRLQATNLPRNVVIFIDVDPAASADYVLVWMRLAAMVGNIPKFKRRVVAISDAEIPAWHRAVFATCAKMDAVTMDIIHAPERELASVDNYTTHPLVSPPGGETEEERRIHRAVKANMTLQGQQNTVMMNFFASQGTRMLFVGTSYALGSLLQNTQPKDMDIPSVFEITEDADLKHVDKLIGYMAGLPSGERGVLCVHPGVRLSLSQAAKIKFTHVNINGPDSRGVYLHATTGNFVNHADIDEYRPEWELQRTLDLATQGQVLERSVVYCPRTPAVGGAGVEPGNKVPERQLYRQRDLYAFALRCVHLASDFEIDISKLIVDLDSGGGMDPRLWFDLTRRLITASLAHVHLGRFQPDQTDRAQQVCHWLPFVRNNVPAARILAGVEVVYKDLHLRRILIAMAVIMSHDDAADPLLSVSEMTDEMQPRELCKLFESFFSESQEIVDPKLGYMWCALSAWRWALVRGISPDEGEVPFAHGLLLVNLETADRMFAVADSIATELRIPLYARNGQQEFRPRGAHKTMQLHQELLCSGMDQLHRVTAAPGSAWSEVRADPATAVQVWDVVAGRKVAAGPTCRLVMVSAIPREGSFAVSTSPTLLGEGHDSFTVPNLTLIPVEAVRRWCQLHISDDTEEARDKPLNIVEMARSAFH</sequence>
<proteinExistence type="predicted"/>
<comment type="caution">
    <text evidence="1">The sequence shown here is derived from an EMBL/GenBank/DDBJ whole genome shotgun (WGS) entry which is preliminary data.</text>
</comment>
<evidence type="ECO:0000313" key="1">
    <source>
        <dbReference type="EMBL" id="KAH7357713.1"/>
    </source>
</evidence>
<organism evidence="1 2">
    <name type="scientific">Plectosphaerella cucumerina</name>
    <dbReference type="NCBI Taxonomy" id="40658"/>
    <lineage>
        <taxon>Eukaryota</taxon>
        <taxon>Fungi</taxon>
        <taxon>Dikarya</taxon>
        <taxon>Ascomycota</taxon>
        <taxon>Pezizomycotina</taxon>
        <taxon>Sordariomycetes</taxon>
        <taxon>Hypocreomycetidae</taxon>
        <taxon>Glomerellales</taxon>
        <taxon>Plectosphaerellaceae</taxon>
        <taxon>Plectosphaerella</taxon>
    </lineage>
</organism>
<dbReference type="Proteomes" id="UP000813385">
    <property type="component" value="Unassembled WGS sequence"/>
</dbReference>
<keyword evidence="2" id="KW-1185">Reference proteome</keyword>
<protein>
    <submittedName>
        <fullName evidence="1">Uncharacterized protein</fullName>
    </submittedName>
</protein>